<name>A0A2D3US48_9PEZI</name>
<dbReference type="Gene3D" id="1.10.10.10">
    <property type="entry name" value="Winged helix-like DNA-binding domain superfamily/Winged helix DNA-binding domain"/>
    <property type="match status" value="1"/>
</dbReference>
<dbReference type="Pfam" id="PF08100">
    <property type="entry name" value="Dimerisation"/>
    <property type="match status" value="1"/>
</dbReference>
<dbReference type="InterPro" id="IPR001077">
    <property type="entry name" value="COMT_C"/>
</dbReference>
<dbReference type="InterPro" id="IPR016461">
    <property type="entry name" value="COMT-like"/>
</dbReference>
<dbReference type="EMBL" id="FJUY01000002">
    <property type="protein sequence ID" value="CZT16505.1"/>
    <property type="molecule type" value="Genomic_DNA"/>
</dbReference>
<dbReference type="SUPFAM" id="SSF53335">
    <property type="entry name" value="S-adenosyl-L-methionine-dependent methyltransferases"/>
    <property type="match status" value="1"/>
</dbReference>
<protein>
    <submittedName>
        <fullName evidence="6">Related to sterigmatocystin 8-O-methyltransferase</fullName>
    </submittedName>
</protein>
<evidence type="ECO:0000256" key="1">
    <source>
        <dbReference type="ARBA" id="ARBA00022603"/>
    </source>
</evidence>
<dbReference type="PROSITE" id="PS51683">
    <property type="entry name" value="SAM_OMT_II"/>
    <property type="match status" value="1"/>
</dbReference>
<dbReference type="Proteomes" id="UP000225277">
    <property type="component" value="Unassembled WGS sequence"/>
</dbReference>
<keyword evidence="1 6" id="KW-0489">Methyltransferase</keyword>
<dbReference type="STRING" id="112498.A0A2D3US48"/>
<evidence type="ECO:0000256" key="3">
    <source>
        <dbReference type="ARBA" id="ARBA00022691"/>
    </source>
</evidence>
<evidence type="ECO:0000259" key="4">
    <source>
        <dbReference type="Pfam" id="PF00891"/>
    </source>
</evidence>
<dbReference type="PANTHER" id="PTHR43712:SF16">
    <property type="entry name" value="O-METHYLTRANSFERASE ELCB"/>
    <property type="match status" value="1"/>
</dbReference>
<dbReference type="AlphaFoldDB" id="A0A2D3US48"/>
<evidence type="ECO:0000259" key="5">
    <source>
        <dbReference type="Pfam" id="PF08100"/>
    </source>
</evidence>
<dbReference type="RefSeq" id="XP_023623398.1">
    <property type="nucleotide sequence ID" value="XM_023767630.1"/>
</dbReference>
<dbReference type="InterPro" id="IPR036390">
    <property type="entry name" value="WH_DNA-bd_sf"/>
</dbReference>
<dbReference type="OrthoDB" id="3631985at2759"/>
<dbReference type="PANTHER" id="PTHR43712">
    <property type="entry name" value="PUTATIVE (AFU_ORTHOLOGUE AFUA_4G14580)-RELATED"/>
    <property type="match status" value="1"/>
</dbReference>
<evidence type="ECO:0000313" key="7">
    <source>
        <dbReference type="Proteomes" id="UP000225277"/>
    </source>
</evidence>
<dbReference type="Pfam" id="PF00891">
    <property type="entry name" value="Methyltransf_2"/>
    <property type="match status" value="1"/>
</dbReference>
<keyword evidence="2 6" id="KW-0808">Transferase</keyword>
<sequence length="426" mass="46716">MSTEAPASHSSELVELSNAISKHSAIIDSYNLKHGIPSATFEPADTGAEVDYPKDIAHSKDTVLDATAKLNDLLTGPRGLVSNAGFPSLIKFATLRFIYRFRLVEKVPQGGEISYAELAAQTGLRAATLRQLLRAAMTYHMFAEKREGYVSHSSVTQLLLTDTVLHDCAGFTTEDMIPGFLGVVDALLEHPAADDPSKSGYMVAHGVSEPSFYLHLAKDPEKIRRFTHCMSQAIAGPPWSMDHLTDNFPWADYGSGTVVDVGGSTGQAAFAIAKKFPNLKLIVQDMGDANSAHENADGANVSHMVHDFFSEQSVTNADVYLFRSVLHNWPDAQAIDILRAQRAALKDGARILIMDELMPAMGEMTLTQERTQRLMDLAQLALGNSKIRDEQGWRELCKAADHRFVVENVIRPVNSHLALIEVSWQS</sequence>
<gene>
    <name evidence="6" type="ORF">RCC_02346</name>
</gene>
<accession>A0A2D3US48</accession>
<feature type="domain" description="O-methyltransferase C-terminal" evidence="4">
    <location>
        <begin position="200"/>
        <end position="400"/>
    </location>
</feature>
<proteinExistence type="predicted"/>
<dbReference type="InterPro" id="IPR036388">
    <property type="entry name" value="WH-like_DNA-bd_sf"/>
</dbReference>
<dbReference type="GO" id="GO:0032259">
    <property type="term" value="P:methylation"/>
    <property type="evidence" value="ECO:0007669"/>
    <property type="project" value="UniProtKB-KW"/>
</dbReference>
<dbReference type="InterPro" id="IPR012967">
    <property type="entry name" value="COMT_dimerisation"/>
</dbReference>
<evidence type="ECO:0000256" key="2">
    <source>
        <dbReference type="ARBA" id="ARBA00022679"/>
    </source>
</evidence>
<feature type="domain" description="O-methyltransferase dimerisation" evidence="5">
    <location>
        <begin position="90"/>
        <end position="162"/>
    </location>
</feature>
<dbReference type="SUPFAM" id="SSF46785">
    <property type="entry name" value="Winged helix' DNA-binding domain"/>
    <property type="match status" value="1"/>
</dbReference>
<dbReference type="GeneID" id="35597565"/>
<dbReference type="GO" id="GO:0008171">
    <property type="term" value="F:O-methyltransferase activity"/>
    <property type="evidence" value="ECO:0007669"/>
    <property type="project" value="InterPro"/>
</dbReference>
<dbReference type="Gene3D" id="3.40.50.150">
    <property type="entry name" value="Vaccinia Virus protein VP39"/>
    <property type="match status" value="1"/>
</dbReference>
<evidence type="ECO:0000313" key="6">
    <source>
        <dbReference type="EMBL" id="CZT16505.1"/>
    </source>
</evidence>
<keyword evidence="3" id="KW-0949">S-adenosyl-L-methionine</keyword>
<reference evidence="6 7" key="1">
    <citation type="submission" date="2016-03" db="EMBL/GenBank/DDBJ databases">
        <authorList>
            <person name="Ploux O."/>
        </authorList>
    </citation>
    <scope>NUCLEOTIDE SEQUENCE [LARGE SCALE GENOMIC DNA]</scope>
    <source>
        <strain evidence="6 7">URUG2</strain>
    </source>
</reference>
<keyword evidence="7" id="KW-1185">Reference proteome</keyword>
<dbReference type="InterPro" id="IPR029063">
    <property type="entry name" value="SAM-dependent_MTases_sf"/>
</dbReference>
<organism evidence="6 7">
    <name type="scientific">Ramularia collo-cygni</name>
    <dbReference type="NCBI Taxonomy" id="112498"/>
    <lineage>
        <taxon>Eukaryota</taxon>
        <taxon>Fungi</taxon>
        <taxon>Dikarya</taxon>
        <taxon>Ascomycota</taxon>
        <taxon>Pezizomycotina</taxon>
        <taxon>Dothideomycetes</taxon>
        <taxon>Dothideomycetidae</taxon>
        <taxon>Mycosphaerellales</taxon>
        <taxon>Mycosphaerellaceae</taxon>
        <taxon>Ramularia</taxon>
    </lineage>
</organism>